<protein>
    <recommendedName>
        <fullName evidence="1">PRELI/MSF1 domain-containing protein</fullName>
    </recommendedName>
</protein>
<dbReference type="InterPro" id="IPR006797">
    <property type="entry name" value="PRELI/MSF1_dom"/>
</dbReference>
<organism evidence="2 3">
    <name type="scientific">Maudiozyma saulgeensis</name>
    <dbReference type="NCBI Taxonomy" id="1789683"/>
    <lineage>
        <taxon>Eukaryota</taxon>
        <taxon>Fungi</taxon>
        <taxon>Dikarya</taxon>
        <taxon>Ascomycota</taxon>
        <taxon>Saccharomycotina</taxon>
        <taxon>Saccharomycetes</taxon>
        <taxon>Saccharomycetales</taxon>
        <taxon>Saccharomycetaceae</taxon>
        <taxon>Maudiozyma</taxon>
    </lineage>
</organism>
<dbReference type="EMBL" id="FXLY01000006">
    <property type="protein sequence ID" value="SMN20670.1"/>
    <property type="molecule type" value="Genomic_DNA"/>
</dbReference>
<feature type="domain" description="PRELI/MSF1" evidence="1">
    <location>
        <begin position="1"/>
        <end position="175"/>
    </location>
</feature>
<dbReference type="AlphaFoldDB" id="A0A1X7R5F6"/>
<name>A0A1X7R5F6_9SACH</name>
<evidence type="ECO:0000313" key="3">
    <source>
        <dbReference type="Proteomes" id="UP000196158"/>
    </source>
</evidence>
<dbReference type="Proteomes" id="UP000196158">
    <property type="component" value="Unassembled WGS sequence"/>
</dbReference>
<accession>A0A1X7R5F6</accession>
<keyword evidence="3" id="KW-1185">Reference proteome</keyword>
<dbReference type="PANTHER" id="PTHR11158">
    <property type="entry name" value="MSF1/PX19 RELATED"/>
    <property type="match status" value="1"/>
</dbReference>
<dbReference type="PROSITE" id="PS50904">
    <property type="entry name" value="PRELI_MSF1"/>
    <property type="match status" value="1"/>
</dbReference>
<sequence>MKLFENTYDFDYPWEQVTAANWQKYPNEVATHVVGVDVLRRELKDNGNVLVSERLLTVQQKVPRWIMMILGGSNISYVREVSTVNLKEKSLKLRSCNLNYVNLLRVYEMVDYTPHPEDPYNKTLFSQQAQITAGGRFGKLVNTMEDWSIQRFCDNAVKGKEGFDSVLRSLWEEHWDNNSLVIKVNETVDDLGLQMSRRVTEMNAAAEAVIKDSLRKFTILTDYQDLFTEAFDDAKKAH</sequence>
<dbReference type="GO" id="GO:0005758">
    <property type="term" value="C:mitochondrial intermembrane space"/>
    <property type="evidence" value="ECO:0007669"/>
    <property type="project" value="InterPro"/>
</dbReference>
<gene>
    <name evidence="2" type="ORF">KASA_0M00429G</name>
</gene>
<proteinExistence type="predicted"/>
<dbReference type="OrthoDB" id="407630at2759"/>
<evidence type="ECO:0000313" key="2">
    <source>
        <dbReference type="EMBL" id="SMN20670.1"/>
    </source>
</evidence>
<reference evidence="2 3" key="1">
    <citation type="submission" date="2017-04" db="EMBL/GenBank/DDBJ databases">
        <authorList>
            <person name="Afonso C.L."/>
            <person name="Miller P.J."/>
            <person name="Scott M.A."/>
            <person name="Spackman E."/>
            <person name="Goraichik I."/>
            <person name="Dimitrov K.M."/>
            <person name="Suarez D.L."/>
            <person name="Swayne D.E."/>
        </authorList>
    </citation>
    <scope>NUCLEOTIDE SEQUENCE [LARGE SCALE GENOMIC DNA]</scope>
</reference>
<dbReference type="STRING" id="1789683.A0A1X7R5F6"/>
<dbReference type="Pfam" id="PF04707">
    <property type="entry name" value="PRELI"/>
    <property type="match status" value="1"/>
</dbReference>
<dbReference type="InterPro" id="IPR037365">
    <property type="entry name" value="Slowmo/Ups"/>
</dbReference>
<evidence type="ECO:0000259" key="1">
    <source>
        <dbReference type="PROSITE" id="PS50904"/>
    </source>
</evidence>